<evidence type="ECO:0000313" key="3">
    <source>
        <dbReference type="EMBL" id="CAE7733332.1"/>
    </source>
</evidence>
<dbReference type="InterPro" id="IPR004147">
    <property type="entry name" value="ABC1_dom"/>
</dbReference>
<dbReference type="PANTHER" id="PTHR10566:SF128">
    <property type="entry name" value="UBIB DOMAIN CONTAINING KINASE"/>
    <property type="match status" value="1"/>
</dbReference>
<dbReference type="CDD" id="cd05121">
    <property type="entry name" value="ABC1_ADCK3-like"/>
    <property type="match status" value="1"/>
</dbReference>
<dbReference type="EMBL" id="CAJNIZ010045891">
    <property type="protein sequence ID" value="CAE7733332.1"/>
    <property type="molecule type" value="Genomic_DNA"/>
</dbReference>
<dbReference type="OrthoDB" id="427480at2759"/>
<proteinExistence type="inferred from homology"/>
<dbReference type="Proteomes" id="UP000649617">
    <property type="component" value="Unassembled WGS sequence"/>
</dbReference>
<dbReference type="InterPro" id="IPR011009">
    <property type="entry name" value="Kinase-like_dom_sf"/>
</dbReference>
<comment type="caution">
    <text evidence="3">The sequence shown here is derived from an EMBL/GenBank/DDBJ whole genome shotgun (WGS) entry which is preliminary data.</text>
</comment>
<evidence type="ECO:0000259" key="2">
    <source>
        <dbReference type="Pfam" id="PF03109"/>
    </source>
</evidence>
<name>A0A812XFR2_SYMPI</name>
<evidence type="ECO:0000256" key="1">
    <source>
        <dbReference type="ARBA" id="ARBA00009670"/>
    </source>
</evidence>
<gene>
    <name evidence="3" type="ORF">SPIL2461_LOCUS21075</name>
</gene>
<dbReference type="AlphaFoldDB" id="A0A812XFR2"/>
<dbReference type="SUPFAM" id="SSF56112">
    <property type="entry name" value="Protein kinase-like (PK-like)"/>
    <property type="match status" value="1"/>
</dbReference>
<reference evidence="3" key="1">
    <citation type="submission" date="2021-02" db="EMBL/GenBank/DDBJ databases">
        <authorList>
            <person name="Dougan E. K."/>
            <person name="Rhodes N."/>
            <person name="Thang M."/>
            <person name="Chan C."/>
        </authorList>
    </citation>
    <scope>NUCLEOTIDE SEQUENCE</scope>
</reference>
<sequence length="368" mass="40304">MATRSDLVTKELGKELGILQDSMGQFSNSIAMQTVCEEFDWDGPVAKSRSLEGLTTGQSRDAESAALFAALTEEPVAAASLAQVYRGRLADGTEVAVKVQRPGLAEQVGLDFYVLRRILSTVNAVLGATRSSEIAQSVLDEVGDGLFAELDFIQEAKHVELFQSLYGSKCPDVVVPQASYEATSYGSKPSGAGHLATDKYTRVRLKSLPQEKRHILLQPRTSCEMPLAEEPMFEYRMLLDDGRLGLIDFGLVAQMTKVHQESMASAILSLLAEDYKALVPCFRGMGILSSERDDDEELKRPGEKQPFAEALEEALQGGKPDTKRMVQEGMGLDRRRAFGQQVSQDLGCCWCWCKAARKALPARDAVDV</sequence>
<organism evidence="3 4">
    <name type="scientific">Symbiodinium pilosum</name>
    <name type="common">Dinoflagellate</name>
    <dbReference type="NCBI Taxonomy" id="2952"/>
    <lineage>
        <taxon>Eukaryota</taxon>
        <taxon>Sar</taxon>
        <taxon>Alveolata</taxon>
        <taxon>Dinophyceae</taxon>
        <taxon>Suessiales</taxon>
        <taxon>Symbiodiniaceae</taxon>
        <taxon>Symbiodinium</taxon>
    </lineage>
</organism>
<protein>
    <recommendedName>
        <fullName evidence="2">ABC1 atypical kinase-like domain-containing protein</fullName>
    </recommendedName>
</protein>
<dbReference type="Pfam" id="PF03109">
    <property type="entry name" value="ABC1"/>
    <property type="match status" value="1"/>
</dbReference>
<evidence type="ECO:0000313" key="4">
    <source>
        <dbReference type="Proteomes" id="UP000649617"/>
    </source>
</evidence>
<dbReference type="PANTHER" id="PTHR10566">
    <property type="entry name" value="CHAPERONE-ACTIVITY OF BC1 COMPLEX CABC1 -RELATED"/>
    <property type="match status" value="1"/>
</dbReference>
<feature type="domain" description="ABC1 atypical kinase-like" evidence="2">
    <location>
        <begin position="61"/>
        <end position="184"/>
    </location>
</feature>
<comment type="similarity">
    <text evidence="1">Belongs to the protein kinase superfamily. ADCK protein kinase family.</text>
</comment>
<dbReference type="InterPro" id="IPR050154">
    <property type="entry name" value="UbiB_kinase"/>
</dbReference>
<keyword evidence="4" id="KW-1185">Reference proteome</keyword>
<accession>A0A812XFR2</accession>